<evidence type="ECO:0000313" key="3">
    <source>
        <dbReference type="Proteomes" id="UP000218896"/>
    </source>
</evidence>
<evidence type="ECO:0008006" key="4">
    <source>
        <dbReference type="Google" id="ProtNLM"/>
    </source>
</evidence>
<protein>
    <recommendedName>
        <fullName evidence="4">DUF3551 domain-containing protein</fullName>
    </recommendedName>
</protein>
<dbReference type="RefSeq" id="WP_095618557.1">
    <property type="nucleotide sequence ID" value="NZ_NSKD01000010.1"/>
</dbReference>
<organism evidence="2 3">
    <name type="scientific">Halovibrio salipaludis</name>
    <dbReference type="NCBI Taxonomy" id="2032626"/>
    <lineage>
        <taxon>Bacteria</taxon>
        <taxon>Pseudomonadati</taxon>
        <taxon>Pseudomonadota</taxon>
        <taxon>Gammaproteobacteria</taxon>
        <taxon>Oceanospirillales</taxon>
        <taxon>Halomonadaceae</taxon>
        <taxon>Halovibrio</taxon>
    </lineage>
</organism>
<evidence type="ECO:0000313" key="2">
    <source>
        <dbReference type="EMBL" id="PAU77022.1"/>
    </source>
</evidence>
<feature type="chain" id="PRO_5012629661" description="DUF3551 domain-containing protein" evidence="1">
    <location>
        <begin position="26"/>
        <end position="114"/>
    </location>
</feature>
<accession>A0A2A2EXE0</accession>
<keyword evidence="3" id="KW-1185">Reference proteome</keyword>
<dbReference type="EMBL" id="NSKD01000010">
    <property type="protein sequence ID" value="PAU77022.1"/>
    <property type="molecule type" value="Genomic_DNA"/>
</dbReference>
<comment type="caution">
    <text evidence="2">The sequence shown here is derived from an EMBL/GenBank/DDBJ whole genome shotgun (WGS) entry which is preliminary data.</text>
</comment>
<proteinExistence type="predicted"/>
<reference evidence="2 3" key="1">
    <citation type="submission" date="2017-08" db="EMBL/GenBank/DDBJ databases">
        <title>Halovibrio sewagensis sp. nov., isolated from wastewater of high salinity.</title>
        <authorList>
            <person name="Dong X."/>
            <person name="Zhang G."/>
        </authorList>
    </citation>
    <scope>NUCLEOTIDE SEQUENCE [LARGE SCALE GENOMIC DNA]</scope>
    <source>
        <strain evidence="2 3">YL5-2</strain>
    </source>
</reference>
<name>A0A2A2EXE0_9GAMM</name>
<dbReference type="Proteomes" id="UP000218896">
    <property type="component" value="Unassembled WGS sequence"/>
</dbReference>
<gene>
    <name evidence="2" type="ORF">CK501_14980</name>
</gene>
<keyword evidence="1" id="KW-0732">Signal</keyword>
<dbReference type="AlphaFoldDB" id="A0A2A2EXE0"/>
<evidence type="ECO:0000256" key="1">
    <source>
        <dbReference type="SAM" id="SignalP"/>
    </source>
</evidence>
<sequence length="114" mass="11790">MTTTNRRLTSVLLSLLLVIGGPTLAATEMAGGQPESAMTDCGSTGMDRVDCITASEMACLGAGGLSQCGTSPAILLAGPEAFTDTGSQPVFNARVTIYQAPFLEFITPPPRHRS</sequence>
<dbReference type="OrthoDB" id="6368889at2"/>
<feature type="signal peptide" evidence="1">
    <location>
        <begin position="1"/>
        <end position="25"/>
    </location>
</feature>